<dbReference type="PANTHER" id="PTHR43155:SF2">
    <property type="entry name" value="CYCLIC DI-GMP PHOSPHODIESTERASE PA4108"/>
    <property type="match status" value="1"/>
</dbReference>
<evidence type="ECO:0000259" key="5">
    <source>
        <dbReference type="PROSITE" id="PS51832"/>
    </source>
</evidence>
<evidence type="ECO:0000256" key="2">
    <source>
        <dbReference type="ARBA" id="ARBA00022777"/>
    </source>
</evidence>
<dbReference type="RefSeq" id="WP_245168144.1">
    <property type="nucleotide sequence ID" value="NZ_JAATJA010000001.1"/>
</dbReference>
<reference evidence="6 7" key="1">
    <citation type="submission" date="2020-03" db="EMBL/GenBank/DDBJ databases">
        <title>Genomic Encyclopedia of Type Strains, Phase IV (KMG-IV): sequencing the most valuable type-strain genomes for metagenomic binning, comparative biology and taxonomic classification.</title>
        <authorList>
            <person name="Goeker M."/>
        </authorList>
    </citation>
    <scope>NUCLEOTIDE SEQUENCE [LARGE SCALE GENOMIC DNA]</scope>
    <source>
        <strain evidence="6 7">DSM 24233</strain>
    </source>
</reference>
<protein>
    <submittedName>
        <fullName evidence="6">Response regulator RpfG family c-di-GMP phosphodiesterase</fullName>
    </submittedName>
</protein>
<dbReference type="SMART" id="SM00471">
    <property type="entry name" value="HDc"/>
    <property type="match status" value="1"/>
</dbReference>
<dbReference type="CDD" id="cd00077">
    <property type="entry name" value="HDc"/>
    <property type="match status" value="2"/>
</dbReference>
<dbReference type="Gene3D" id="3.40.50.2300">
    <property type="match status" value="2"/>
</dbReference>
<dbReference type="SUPFAM" id="SSF109604">
    <property type="entry name" value="HD-domain/PDEase-like"/>
    <property type="match status" value="1"/>
</dbReference>
<accession>A0A846QHX5</accession>
<dbReference type="GO" id="GO:0000160">
    <property type="term" value="P:phosphorelay signal transduction system"/>
    <property type="evidence" value="ECO:0007669"/>
    <property type="project" value="InterPro"/>
</dbReference>
<dbReference type="Pfam" id="PF00072">
    <property type="entry name" value="Response_reg"/>
    <property type="match status" value="1"/>
</dbReference>
<feature type="domain" description="HD-GYP" evidence="5">
    <location>
        <begin position="195"/>
        <end position="282"/>
    </location>
</feature>
<evidence type="ECO:0000256" key="1">
    <source>
        <dbReference type="ARBA" id="ARBA00022679"/>
    </source>
</evidence>
<dbReference type="SMART" id="SM00448">
    <property type="entry name" value="REC"/>
    <property type="match status" value="2"/>
</dbReference>
<gene>
    <name evidence="6" type="ORF">GGQ74_001498</name>
</gene>
<evidence type="ECO:0000313" key="6">
    <source>
        <dbReference type="EMBL" id="NJB67858.1"/>
    </source>
</evidence>
<proteinExistence type="predicted"/>
<dbReference type="Gene3D" id="1.10.3210.10">
    <property type="entry name" value="Hypothetical protein af1432"/>
    <property type="match status" value="2"/>
</dbReference>
<dbReference type="InterPro" id="IPR006674">
    <property type="entry name" value="HD_domain"/>
</dbReference>
<feature type="domain" description="HD-GYP" evidence="5">
    <location>
        <begin position="319"/>
        <end position="521"/>
    </location>
</feature>
<dbReference type="InterPro" id="IPR001789">
    <property type="entry name" value="Sig_transdc_resp-reg_receiver"/>
</dbReference>
<dbReference type="Proteomes" id="UP000580856">
    <property type="component" value="Unassembled WGS sequence"/>
</dbReference>
<dbReference type="InterPro" id="IPR003018">
    <property type="entry name" value="GAF"/>
</dbReference>
<dbReference type="PANTHER" id="PTHR43155">
    <property type="entry name" value="CYCLIC DI-GMP PHOSPHODIESTERASE PA4108-RELATED"/>
    <property type="match status" value="1"/>
</dbReference>
<dbReference type="InterPro" id="IPR037522">
    <property type="entry name" value="HD_GYP_dom"/>
</dbReference>
<dbReference type="GO" id="GO:0016301">
    <property type="term" value="F:kinase activity"/>
    <property type="evidence" value="ECO:0007669"/>
    <property type="project" value="UniProtKB-KW"/>
</dbReference>
<dbReference type="SUPFAM" id="SSF52172">
    <property type="entry name" value="CheY-like"/>
    <property type="match status" value="2"/>
</dbReference>
<dbReference type="SUPFAM" id="SSF55781">
    <property type="entry name" value="GAF domain-like"/>
    <property type="match status" value="1"/>
</dbReference>
<evidence type="ECO:0000256" key="3">
    <source>
        <dbReference type="PROSITE-ProRule" id="PRU00169"/>
    </source>
</evidence>
<organism evidence="6 7">
    <name type="scientific">Desulfobaculum xiamenense</name>
    <dbReference type="NCBI Taxonomy" id="995050"/>
    <lineage>
        <taxon>Bacteria</taxon>
        <taxon>Pseudomonadati</taxon>
        <taxon>Thermodesulfobacteriota</taxon>
        <taxon>Desulfovibrionia</taxon>
        <taxon>Desulfovibrionales</taxon>
        <taxon>Desulfovibrionaceae</taxon>
        <taxon>Desulfobaculum</taxon>
    </lineage>
</organism>
<evidence type="ECO:0000313" key="7">
    <source>
        <dbReference type="Proteomes" id="UP000580856"/>
    </source>
</evidence>
<sequence length="803" mass="88226">MHDHLSTYAEIGMALSGESDVNRLLEMIVYEARKITGADAGTLYMVGDDGSRLDFVILQNETMNTRMGGTTGVSINLPPVPLYVDGEPNHANVSSHVAVTGDIVNIDDVYESEEFDFTGPRKYDAATGYRSKSMLVIPMRNHENEIMGVLQLLNATDPTSPDGIGGFTDDRVMLVASLASQAAAALTKTQLIQDLKDLFYAFIKSIANAIEEKSPYTGGHINRVVDITMMIAEEINRLDEGPFKDVFFTEDEMEELKLAAWLHDVGKIITPEYVVDKSSKLETIFDRVHMVKARLDLIAKVMEADFMRRMLDLYESGSPDLAALDALHTERDEALAKLADDSAFVLSCNEPGEFMSDERIERLKGIAARTFTVDGETQTYLTDDELKNLCIRKGTLTGEERGIIENHARMTGKMLGELPFPKKLSRVPEYASAHHEKMDGTGYPLGLSGDELALQSRIMAVADIFEALTAKDRPYKKPMPLSQAVKILGFMKKDKHVDPNVHDLFLSSGLFREYAEHELNPDQFDEVVVNPCLTERRVLIASTAPEEGVEDILTGWGAQIERVADAAQAEGLLREAFEKGEPFKLAILDADLPEGGGFAVAEALVKVPGFPAWSLAVVASGHVPGNASLAVGLGLAGYLVAPVEVEELRKLVQCMEERAKRAAVAVHAKMCRLDEDDGASRRILVVDDSANSRMLVQYYLKGTPYEVEFAESGRRGVAAFGQTAYALVLMGSQLADMPGHAAIDAMRSMEREARLCATPFIALTPHYVADAGPESLRVGYNDFLAKPIAKQDLLAMVDRYMNR</sequence>
<dbReference type="PROSITE" id="PS51832">
    <property type="entry name" value="HD_GYP"/>
    <property type="match status" value="2"/>
</dbReference>
<comment type="caution">
    <text evidence="6">The sequence shown here is derived from an EMBL/GenBank/DDBJ whole genome shotgun (WGS) entry which is preliminary data.</text>
</comment>
<feature type="domain" description="Response regulatory" evidence="4">
    <location>
        <begin position="682"/>
        <end position="801"/>
    </location>
</feature>
<dbReference type="AlphaFoldDB" id="A0A846QHX5"/>
<dbReference type="Pfam" id="PF13487">
    <property type="entry name" value="HD_5"/>
    <property type="match status" value="1"/>
</dbReference>
<dbReference type="Pfam" id="PF01590">
    <property type="entry name" value="GAF"/>
    <property type="match status" value="1"/>
</dbReference>
<dbReference type="EMBL" id="JAATJA010000001">
    <property type="protein sequence ID" value="NJB67858.1"/>
    <property type="molecule type" value="Genomic_DNA"/>
</dbReference>
<name>A0A846QHX5_9BACT</name>
<dbReference type="InterPro" id="IPR011006">
    <property type="entry name" value="CheY-like_superfamily"/>
</dbReference>
<dbReference type="SMART" id="SM00065">
    <property type="entry name" value="GAF"/>
    <property type="match status" value="1"/>
</dbReference>
<comment type="caution">
    <text evidence="3">Lacks conserved residue(s) required for the propagation of feature annotation.</text>
</comment>
<keyword evidence="7" id="KW-1185">Reference proteome</keyword>
<dbReference type="Gene3D" id="3.30.450.40">
    <property type="match status" value="1"/>
</dbReference>
<dbReference type="InterPro" id="IPR029016">
    <property type="entry name" value="GAF-like_dom_sf"/>
</dbReference>
<dbReference type="Pfam" id="PF01966">
    <property type="entry name" value="HD"/>
    <property type="match status" value="1"/>
</dbReference>
<dbReference type="CDD" id="cd17546">
    <property type="entry name" value="REC_hyHK_CKI1_RcsC-like"/>
    <property type="match status" value="1"/>
</dbReference>
<keyword evidence="2" id="KW-0418">Kinase</keyword>
<keyword evidence="1" id="KW-0808">Transferase</keyword>
<dbReference type="InterPro" id="IPR003607">
    <property type="entry name" value="HD/PDEase_dom"/>
</dbReference>
<evidence type="ECO:0000259" key="4">
    <source>
        <dbReference type="PROSITE" id="PS50110"/>
    </source>
</evidence>
<dbReference type="PROSITE" id="PS50110">
    <property type="entry name" value="RESPONSE_REGULATORY"/>
    <property type="match status" value="1"/>
</dbReference>